<dbReference type="GO" id="GO:0016887">
    <property type="term" value="F:ATP hydrolysis activity"/>
    <property type="evidence" value="ECO:0007669"/>
    <property type="project" value="InterPro"/>
</dbReference>
<keyword evidence="6" id="KW-1185">Reference proteome</keyword>
<dbReference type="Proteomes" id="UP000308713">
    <property type="component" value="Unassembled WGS sequence"/>
</dbReference>
<dbReference type="PANTHER" id="PTHR43553">
    <property type="entry name" value="HEAVY METAL TRANSPORTER"/>
    <property type="match status" value="1"/>
</dbReference>
<dbReference type="PROSITE" id="PS50893">
    <property type="entry name" value="ABC_TRANSPORTER_2"/>
    <property type="match status" value="1"/>
</dbReference>
<name>A0A5C4SQR3_9FLAO</name>
<evidence type="ECO:0000256" key="2">
    <source>
        <dbReference type="ARBA" id="ARBA00022741"/>
    </source>
</evidence>
<reference evidence="5 6" key="1">
    <citation type="submission" date="2019-05" db="EMBL/GenBank/DDBJ databases">
        <title>Tamlana fucoidanivorans sp. nov., isolated from the surface of algae collected from Fujian province in China.</title>
        <authorList>
            <person name="Li J."/>
        </authorList>
    </citation>
    <scope>NUCLEOTIDE SEQUENCE [LARGE SCALE GENOMIC DNA]</scope>
    <source>
        <strain evidence="5 6">CW2-9</strain>
    </source>
</reference>
<dbReference type="EMBL" id="VDCS01000002">
    <property type="protein sequence ID" value="TNJ46622.1"/>
    <property type="molecule type" value="Genomic_DNA"/>
</dbReference>
<sequence length="406" mass="46805">MNHVAFYLSNKDNKVEFVKRLVSGAVLPRLKHLKPAIFSEETINKLISEEIRHDIYLVQTQVKNSLLHSSQGERKQALLDYIISKNPEYLIVDNIYDSLDTEAQVQLKHNLTEIANHIPLVQLAVRRSDILPFIETVYRIEGKNRLVELQNESKPTDTSRFRFQIPYSKPENVKKEESLVRFKNVSIKYKERCVLNNISWEIKSGEFWQLIGKNGSGKTTILSLITGENPKAYQQDITLFGFKKGSGESIWDIKKHIGSFSSEYLRGFRRLDSVENMMLSGFYDSIGLYKYPNEREILVAKQWLNILGFYELRKQPFLSLSKGYQRLILIARAMVKQPKLLVLDEPTNDLDDHDATLFCELVNKIASETQTAILYVSHRKEPNLKPQFIYQLTTNTSGSIGSIVNV</sequence>
<evidence type="ECO:0000313" key="6">
    <source>
        <dbReference type="Proteomes" id="UP000308713"/>
    </source>
</evidence>
<dbReference type="InterPro" id="IPR027417">
    <property type="entry name" value="P-loop_NTPase"/>
</dbReference>
<dbReference type="AlphaFoldDB" id="A0A5C4SQR3"/>
<organism evidence="5 6">
    <name type="scientific">Allotamlana fucoidanivorans</name>
    <dbReference type="NCBI Taxonomy" id="2583814"/>
    <lineage>
        <taxon>Bacteria</taxon>
        <taxon>Pseudomonadati</taxon>
        <taxon>Bacteroidota</taxon>
        <taxon>Flavobacteriia</taxon>
        <taxon>Flavobacteriales</taxon>
        <taxon>Flavobacteriaceae</taxon>
        <taxon>Allotamlana</taxon>
    </lineage>
</organism>
<evidence type="ECO:0000259" key="4">
    <source>
        <dbReference type="PROSITE" id="PS50893"/>
    </source>
</evidence>
<keyword evidence="1" id="KW-0813">Transport</keyword>
<comment type="caution">
    <text evidence="5">The sequence shown here is derived from an EMBL/GenBank/DDBJ whole genome shotgun (WGS) entry which is preliminary data.</text>
</comment>
<gene>
    <name evidence="5" type="ORF">FGF67_03025</name>
</gene>
<evidence type="ECO:0000256" key="3">
    <source>
        <dbReference type="ARBA" id="ARBA00022840"/>
    </source>
</evidence>
<dbReference type="PANTHER" id="PTHR43553:SF3">
    <property type="entry name" value="ABC TRANSPORTER ATP-BINDING PROTEIN MODF"/>
    <property type="match status" value="1"/>
</dbReference>
<dbReference type="GO" id="GO:0042626">
    <property type="term" value="F:ATPase-coupled transmembrane transporter activity"/>
    <property type="evidence" value="ECO:0007669"/>
    <property type="project" value="TreeGrafter"/>
</dbReference>
<dbReference type="InterPro" id="IPR003439">
    <property type="entry name" value="ABC_transporter-like_ATP-bd"/>
</dbReference>
<keyword evidence="3 5" id="KW-0067">ATP-binding</keyword>
<protein>
    <submittedName>
        <fullName evidence="5">ATP-binding cassette domain-containing protein</fullName>
    </submittedName>
</protein>
<dbReference type="SUPFAM" id="SSF52540">
    <property type="entry name" value="P-loop containing nucleoside triphosphate hydrolases"/>
    <property type="match status" value="1"/>
</dbReference>
<feature type="domain" description="ABC transporter" evidence="4">
    <location>
        <begin position="180"/>
        <end position="406"/>
    </location>
</feature>
<proteinExistence type="predicted"/>
<dbReference type="SMART" id="SM00382">
    <property type="entry name" value="AAA"/>
    <property type="match status" value="1"/>
</dbReference>
<dbReference type="OrthoDB" id="9789994at2"/>
<dbReference type="GO" id="GO:0005524">
    <property type="term" value="F:ATP binding"/>
    <property type="evidence" value="ECO:0007669"/>
    <property type="project" value="UniProtKB-KW"/>
</dbReference>
<accession>A0A5C4SQR3</accession>
<evidence type="ECO:0000313" key="5">
    <source>
        <dbReference type="EMBL" id="TNJ46622.1"/>
    </source>
</evidence>
<keyword evidence="2" id="KW-0547">Nucleotide-binding</keyword>
<dbReference type="InterPro" id="IPR003593">
    <property type="entry name" value="AAA+_ATPase"/>
</dbReference>
<evidence type="ECO:0000256" key="1">
    <source>
        <dbReference type="ARBA" id="ARBA00022448"/>
    </source>
</evidence>
<dbReference type="Gene3D" id="3.40.50.300">
    <property type="entry name" value="P-loop containing nucleotide triphosphate hydrolases"/>
    <property type="match status" value="1"/>
</dbReference>
<dbReference type="InterPro" id="IPR050095">
    <property type="entry name" value="ECF_ABC_transporter_ATP-bd"/>
</dbReference>
<dbReference type="Pfam" id="PF00005">
    <property type="entry name" value="ABC_tran"/>
    <property type="match status" value="1"/>
</dbReference>
<dbReference type="GO" id="GO:0043190">
    <property type="term" value="C:ATP-binding cassette (ABC) transporter complex"/>
    <property type="evidence" value="ECO:0007669"/>
    <property type="project" value="TreeGrafter"/>
</dbReference>